<gene>
    <name evidence="2" type="ORF">LTRI10_LOCUS50640</name>
</gene>
<dbReference type="Proteomes" id="UP001497516">
    <property type="component" value="Chromosome 9"/>
</dbReference>
<name>A0AAV2GKJ8_9ROSI</name>
<dbReference type="Pfam" id="PF03732">
    <property type="entry name" value="Retrotrans_gag"/>
    <property type="match status" value="1"/>
</dbReference>
<dbReference type="PANTHER" id="PTHR33223">
    <property type="entry name" value="CCHC-TYPE DOMAIN-CONTAINING PROTEIN"/>
    <property type="match status" value="1"/>
</dbReference>
<organism evidence="2 3">
    <name type="scientific">Linum trigynum</name>
    <dbReference type="NCBI Taxonomy" id="586398"/>
    <lineage>
        <taxon>Eukaryota</taxon>
        <taxon>Viridiplantae</taxon>
        <taxon>Streptophyta</taxon>
        <taxon>Embryophyta</taxon>
        <taxon>Tracheophyta</taxon>
        <taxon>Spermatophyta</taxon>
        <taxon>Magnoliopsida</taxon>
        <taxon>eudicotyledons</taxon>
        <taxon>Gunneridae</taxon>
        <taxon>Pentapetalae</taxon>
        <taxon>rosids</taxon>
        <taxon>fabids</taxon>
        <taxon>Malpighiales</taxon>
        <taxon>Linaceae</taxon>
        <taxon>Linum</taxon>
    </lineage>
</organism>
<evidence type="ECO:0000313" key="3">
    <source>
        <dbReference type="Proteomes" id="UP001497516"/>
    </source>
</evidence>
<accession>A0AAV2GKJ8</accession>
<evidence type="ECO:0000259" key="1">
    <source>
        <dbReference type="Pfam" id="PF03732"/>
    </source>
</evidence>
<keyword evidence="3" id="KW-1185">Reference proteome</keyword>
<sequence>MRSPIQHPQVPANNFEMSTFVITMLRGLVVFHGKSDECPRAHLWRFHELIDGIKINGVPQDAIQLRYFPFTLEGQAKAWLDNRPPGSISTFTSLADKFLTRNHPPSKTTDLQN</sequence>
<protein>
    <recommendedName>
        <fullName evidence="1">Retrotransposon gag domain-containing protein</fullName>
    </recommendedName>
</protein>
<evidence type="ECO:0000313" key="2">
    <source>
        <dbReference type="EMBL" id="CAL1411273.1"/>
    </source>
</evidence>
<dbReference type="InterPro" id="IPR005162">
    <property type="entry name" value="Retrotrans_gag_dom"/>
</dbReference>
<dbReference type="PANTHER" id="PTHR33223:SF11">
    <property type="entry name" value="ELEMENT PROTEIN, PUTATIVE-RELATED"/>
    <property type="match status" value="1"/>
</dbReference>
<dbReference type="EMBL" id="OZ034822">
    <property type="protein sequence ID" value="CAL1411273.1"/>
    <property type="molecule type" value="Genomic_DNA"/>
</dbReference>
<reference evidence="2 3" key="1">
    <citation type="submission" date="2024-04" db="EMBL/GenBank/DDBJ databases">
        <authorList>
            <person name="Fracassetti M."/>
        </authorList>
    </citation>
    <scope>NUCLEOTIDE SEQUENCE [LARGE SCALE GENOMIC DNA]</scope>
</reference>
<dbReference type="AlphaFoldDB" id="A0AAV2GKJ8"/>
<proteinExistence type="predicted"/>
<feature type="domain" description="Retrotransposon gag" evidence="1">
    <location>
        <begin position="67"/>
        <end position="113"/>
    </location>
</feature>